<accession>A0A822DYT4</accession>
<feature type="region of interest" description="Disordered" evidence="1">
    <location>
        <begin position="34"/>
        <end position="57"/>
    </location>
</feature>
<feature type="non-terminal residue" evidence="2">
    <location>
        <position position="1"/>
    </location>
</feature>
<gene>
    <name evidence="2" type="ORF">QYT958_LOCUS44172</name>
</gene>
<reference evidence="2" key="1">
    <citation type="submission" date="2021-02" db="EMBL/GenBank/DDBJ databases">
        <authorList>
            <person name="Nowell W R."/>
        </authorList>
    </citation>
    <scope>NUCLEOTIDE SEQUENCE</scope>
</reference>
<evidence type="ECO:0000256" key="1">
    <source>
        <dbReference type="SAM" id="MobiDB-lite"/>
    </source>
</evidence>
<dbReference type="GO" id="GO:0003995">
    <property type="term" value="F:acyl-CoA dehydrogenase activity"/>
    <property type="evidence" value="ECO:0007669"/>
    <property type="project" value="InterPro"/>
</dbReference>
<organism evidence="2 3">
    <name type="scientific">Rotaria socialis</name>
    <dbReference type="NCBI Taxonomy" id="392032"/>
    <lineage>
        <taxon>Eukaryota</taxon>
        <taxon>Metazoa</taxon>
        <taxon>Spiralia</taxon>
        <taxon>Gnathifera</taxon>
        <taxon>Rotifera</taxon>
        <taxon>Eurotatoria</taxon>
        <taxon>Bdelloidea</taxon>
        <taxon>Philodinida</taxon>
        <taxon>Philodinidae</taxon>
        <taxon>Rotaria</taxon>
    </lineage>
</organism>
<sequence length="57" mass="6356">NLTKSFPLDKLLSRRYDRRFLPATTKSGLTIGMAMTEKQGGSDVRSNTTKAYSDNTD</sequence>
<evidence type="ECO:0000313" key="3">
    <source>
        <dbReference type="Proteomes" id="UP000663848"/>
    </source>
</evidence>
<dbReference type="InterPro" id="IPR009100">
    <property type="entry name" value="AcylCoA_DH/oxidase_NM_dom_sf"/>
</dbReference>
<evidence type="ECO:0000313" key="2">
    <source>
        <dbReference type="EMBL" id="CAF5087131.1"/>
    </source>
</evidence>
<dbReference type="Proteomes" id="UP000663848">
    <property type="component" value="Unassembled WGS sequence"/>
</dbReference>
<name>A0A822DYT4_9BILA</name>
<proteinExistence type="predicted"/>
<feature type="non-terminal residue" evidence="2">
    <location>
        <position position="57"/>
    </location>
</feature>
<feature type="compositionally biased region" description="Polar residues" evidence="1">
    <location>
        <begin position="44"/>
        <end position="57"/>
    </location>
</feature>
<dbReference type="EMBL" id="CAJOBR010066943">
    <property type="protein sequence ID" value="CAF5087131.1"/>
    <property type="molecule type" value="Genomic_DNA"/>
</dbReference>
<dbReference type="PROSITE" id="PS00072">
    <property type="entry name" value="ACYL_COA_DH_1"/>
    <property type="match status" value="1"/>
</dbReference>
<dbReference type="Gene3D" id="2.40.110.20">
    <property type="match status" value="1"/>
</dbReference>
<protein>
    <submittedName>
        <fullName evidence="2">Uncharacterized protein</fullName>
    </submittedName>
</protein>
<dbReference type="InterPro" id="IPR006089">
    <property type="entry name" value="Acyl-CoA_DH_CS"/>
</dbReference>
<dbReference type="SUPFAM" id="SSF56645">
    <property type="entry name" value="Acyl-CoA dehydrogenase NM domain-like"/>
    <property type="match status" value="1"/>
</dbReference>
<dbReference type="AlphaFoldDB" id="A0A822DYT4"/>
<comment type="caution">
    <text evidence="2">The sequence shown here is derived from an EMBL/GenBank/DDBJ whole genome shotgun (WGS) entry which is preliminary data.</text>
</comment>